<dbReference type="InterPro" id="IPR011659">
    <property type="entry name" value="WD40"/>
</dbReference>
<comment type="similarity">
    <text evidence="1">Belongs to the TolB family.</text>
</comment>
<accession>A0A3S2Y6K7</accession>
<proteinExistence type="inferred from homology"/>
<evidence type="ECO:0000259" key="3">
    <source>
        <dbReference type="Pfam" id="PF01979"/>
    </source>
</evidence>
<comment type="caution">
    <text evidence="4">The sequence shown here is derived from an EMBL/GenBank/DDBJ whole genome shotgun (WGS) entry which is preliminary data.</text>
</comment>
<evidence type="ECO:0000313" key="4">
    <source>
        <dbReference type="EMBL" id="RVU03389.1"/>
    </source>
</evidence>
<dbReference type="Gene3D" id="1.20.58.520">
    <property type="entry name" value="Amidohydrolase"/>
    <property type="match status" value="1"/>
</dbReference>
<name>A0A3S2Y6K7_9SPHN</name>
<feature type="domain" description="Amidohydrolase-related" evidence="3">
    <location>
        <begin position="665"/>
        <end position="988"/>
    </location>
</feature>
<dbReference type="Gene3D" id="3.40.50.10910">
    <property type="entry name" value="Amidohydrolase"/>
    <property type="match status" value="1"/>
</dbReference>
<dbReference type="SUPFAM" id="SSF69304">
    <property type="entry name" value="Tricorn protease N-terminal domain"/>
    <property type="match status" value="2"/>
</dbReference>
<keyword evidence="2" id="KW-0732">Signal</keyword>
<sequence length="1003" mass="106769">MTGRDVKSGKIAKKHRVGTMALGVALWGAGAIAAPAPGPANLPPPGGEVPQAFDVHAGTSYAVAVSPDGQWLAFDLQGSLWVMPAKGGEAKRISDYFNDAHLPTWSPDGSRIAYYAFRDGNYDLWTAKADGSEARQLTQGTYDDREPSWSPDGKSIAFASERGGGYDIWTIDLASGALTQLTKGAREDRAPAWSADSATIVFSGSEGGKSAIYAVPAKGGEVTTLRAAPAGVRYDSPSLGGKGQLAYVVADTSGSHLEVDGQSVSGKENVFPFRATWAGGDLFYISDGLIRRRSGTKLATIPFTARLEATRPVYARAKRDFTSTAPRPVLGIQHPALSPDGQNIAFVALGDLYLVSSKGGKPQALTHDEALEADAAWSPDGKFLAYTSDKGGGLPQLWLRDLAKGTDRQLTSGPNQPLGAAWSPDGTRIAFLDTDGRWGVAGLQVVDVASGAVTRLQPSLPQPGKPTWSPDGRYVALALSKPYSSSFREGNNQIWVVPSDGKGAPFWRDADAGASLDTRGGGGPAWSPDGKKMAAIQDGVLKIWPVGPDASPLGPPRAYTSEISHYPTWSGDSQSVLYQAADKLKIVSVETGAIRDVPLDFTYKLDIPATRLVIHAGAVVDAVQDTTQADKDIVIEGNRITAILPHDVKNYAGASKVIEATGLTAIPGLIDHHAHAQKDFGANLHLAWLSYGITTVRDPGNQPYDGVEDREAAEAGVRIGPRIYTTGPLLEWQRVFYRMGVAVSGPAHLERELDRARALKYDLVKSYVRMPDFGQRRIVQAAHAMGVPVATHEIFPAGYTGVDNTEHLGATSRRGFSPKQGPQGRVYQDVIELFGRSGRTLTPTNFGAINTFLSKHPDFRKDPRLSFYPAWAQKTVTEGEALPPAMLNLQAGQLAGLRAMKAAGAVIAAGTDTMIAPNLQAEISSYVDGGFTPFQALQTATADAAKALNLEAGTLEVGKLADIALVEGDPRKDIAATFRVRQVITNGRPFTVEELLAKAKRKP</sequence>
<evidence type="ECO:0000256" key="2">
    <source>
        <dbReference type="SAM" id="SignalP"/>
    </source>
</evidence>
<dbReference type="InterPro" id="IPR032466">
    <property type="entry name" value="Metal_Hydrolase"/>
</dbReference>
<dbReference type="Gene3D" id="2.30.40.10">
    <property type="entry name" value="Urease, subunit C, domain 1"/>
    <property type="match status" value="1"/>
</dbReference>
<dbReference type="PANTHER" id="PTHR36842">
    <property type="entry name" value="PROTEIN TOLB HOMOLOG"/>
    <property type="match status" value="1"/>
</dbReference>
<dbReference type="Gene3D" id="3.30.110.90">
    <property type="entry name" value="Amidohydrolase"/>
    <property type="match status" value="1"/>
</dbReference>
<dbReference type="PANTHER" id="PTHR36842:SF1">
    <property type="entry name" value="PROTEIN TOLB"/>
    <property type="match status" value="1"/>
</dbReference>
<reference evidence="4 5" key="1">
    <citation type="submission" date="2019-01" db="EMBL/GenBank/DDBJ databases">
        <authorList>
            <person name="Chen W.-M."/>
        </authorList>
    </citation>
    <scope>NUCLEOTIDE SEQUENCE [LARGE SCALE GENOMIC DNA]</scope>
    <source>
        <strain evidence="4 5">FSY-9</strain>
    </source>
</reference>
<evidence type="ECO:0000256" key="1">
    <source>
        <dbReference type="ARBA" id="ARBA00009820"/>
    </source>
</evidence>
<keyword evidence="5" id="KW-1185">Reference proteome</keyword>
<dbReference type="SUPFAM" id="SSF51556">
    <property type="entry name" value="Metallo-dependent hydrolases"/>
    <property type="match status" value="1"/>
</dbReference>
<dbReference type="OrthoDB" id="9758793at2"/>
<dbReference type="GO" id="GO:0016810">
    <property type="term" value="F:hydrolase activity, acting on carbon-nitrogen (but not peptide) bonds"/>
    <property type="evidence" value="ECO:0007669"/>
    <property type="project" value="InterPro"/>
</dbReference>
<dbReference type="Pfam" id="PF07676">
    <property type="entry name" value="PD40"/>
    <property type="match status" value="7"/>
</dbReference>
<dbReference type="InterPro" id="IPR011059">
    <property type="entry name" value="Metal-dep_hydrolase_composite"/>
</dbReference>
<dbReference type="Gene3D" id="2.120.10.30">
    <property type="entry name" value="TolB, C-terminal domain"/>
    <property type="match status" value="4"/>
</dbReference>
<organism evidence="4 5">
    <name type="scientific">Novosphingobium umbonatum</name>
    <dbReference type="NCBI Taxonomy" id="1908524"/>
    <lineage>
        <taxon>Bacteria</taxon>
        <taxon>Pseudomonadati</taxon>
        <taxon>Pseudomonadota</taxon>
        <taxon>Alphaproteobacteria</taxon>
        <taxon>Sphingomonadales</taxon>
        <taxon>Sphingomonadaceae</taxon>
        <taxon>Novosphingobium</taxon>
    </lineage>
</organism>
<dbReference type="InterPro" id="IPR006680">
    <property type="entry name" value="Amidohydro-rel"/>
</dbReference>
<dbReference type="SUPFAM" id="SSF51338">
    <property type="entry name" value="Composite domain of metallo-dependent hydrolases"/>
    <property type="match status" value="1"/>
</dbReference>
<feature type="signal peptide" evidence="2">
    <location>
        <begin position="1"/>
        <end position="33"/>
    </location>
</feature>
<dbReference type="AlphaFoldDB" id="A0A3S2Y6K7"/>
<gene>
    <name evidence="4" type="ORF">EOE18_16130</name>
</gene>
<dbReference type="InterPro" id="IPR011042">
    <property type="entry name" value="6-blade_b-propeller_TolB-like"/>
</dbReference>
<keyword evidence="4" id="KW-0378">Hydrolase</keyword>
<feature type="chain" id="PRO_5018642798" evidence="2">
    <location>
        <begin position="34"/>
        <end position="1003"/>
    </location>
</feature>
<dbReference type="Proteomes" id="UP000282837">
    <property type="component" value="Unassembled WGS sequence"/>
</dbReference>
<dbReference type="EMBL" id="SACO01000016">
    <property type="protein sequence ID" value="RVU03389.1"/>
    <property type="molecule type" value="Genomic_DNA"/>
</dbReference>
<protein>
    <submittedName>
        <fullName evidence="4">Amidohydrolase</fullName>
    </submittedName>
</protein>
<dbReference type="Pfam" id="PF01979">
    <property type="entry name" value="Amidohydro_1"/>
    <property type="match status" value="1"/>
</dbReference>
<evidence type="ECO:0000313" key="5">
    <source>
        <dbReference type="Proteomes" id="UP000282837"/>
    </source>
</evidence>
<dbReference type="InterPro" id="IPR011048">
    <property type="entry name" value="Haem_d1_sf"/>
</dbReference>
<dbReference type="SUPFAM" id="SSF51004">
    <property type="entry name" value="C-terminal (heme d1) domain of cytochrome cd1-nitrite reductase"/>
    <property type="match status" value="1"/>
</dbReference>